<accession>A0ACC5R2C8</accession>
<proteinExistence type="predicted"/>
<name>A0ACC5R2C8_9HYPH</name>
<keyword evidence="2" id="KW-1185">Reference proteome</keyword>
<comment type="caution">
    <text evidence="1">The sequence shown here is derived from an EMBL/GenBank/DDBJ whole genome shotgun (WGS) entry which is preliminary data.</text>
</comment>
<protein>
    <submittedName>
        <fullName evidence="1">TatD family hydrolase</fullName>
    </submittedName>
</protein>
<evidence type="ECO:0000313" key="1">
    <source>
        <dbReference type="EMBL" id="MBK1866760.1"/>
    </source>
</evidence>
<evidence type="ECO:0000313" key="2">
    <source>
        <dbReference type="Proteomes" id="UP000616151"/>
    </source>
</evidence>
<organism evidence="1 2">
    <name type="scientific">Taklimakanibacter albus</name>
    <dbReference type="NCBI Taxonomy" id="2800327"/>
    <lineage>
        <taxon>Bacteria</taxon>
        <taxon>Pseudomonadati</taxon>
        <taxon>Pseudomonadota</taxon>
        <taxon>Alphaproteobacteria</taxon>
        <taxon>Hyphomicrobiales</taxon>
        <taxon>Aestuariivirgaceae</taxon>
        <taxon>Taklimakanibacter</taxon>
    </lineage>
</organism>
<gene>
    <name evidence="1" type="ORF">JHL16_10375</name>
</gene>
<keyword evidence="1" id="KW-0378">Hydrolase</keyword>
<dbReference type="EMBL" id="JAENHL010000006">
    <property type="protein sequence ID" value="MBK1866760.1"/>
    <property type="molecule type" value="Genomic_DNA"/>
</dbReference>
<sequence length="263" mass="28646">MVVDSHCHLDYPGLAEDLPGVLGRAQESGVRLMLSIGTRVRKFAQILAIAEAHDNVFCTIGTHPHNAAEEPDVTARELIDIARHPKVVGIGEAGLDYHYVLSPRDIQAKSFRVHIEAARETGLPLVIHSREAEADTAGILEEEMGKGAFKPLLHCFSSKIELARRGLALGAYVSFSGILTYKNAEDIRTAAGEVPMDRLLVETDAPYLAPVPFRGKSNEPAYVVKTLERLAEVKGVAAPEMARITTDNFFALFGKVPKPDWAA</sequence>
<dbReference type="Proteomes" id="UP000616151">
    <property type="component" value="Unassembled WGS sequence"/>
</dbReference>
<reference evidence="1" key="1">
    <citation type="submission" date="2021-01" db="EMBL/GenBank/DDBJ databases">
        <authorList>
            <person name="Sun Q."/>
        </authorList>
    </citation>
    <scope>NUCLEOTIDE SEQUENCE</scope>
    <source>
        <strain evidence="1">YIM B02566</strain>
    </source>
</reference>